<dbReference type="Gene3D" id="3.40.50.2000">
    <property type="entry name" value="Glycogen Phosphorylase B"/>
    <property type="match status" value="1"/>
</dbReference>
<reference evidence="3" key="1">
    <citation type="submission" date="2020-09" db="EMBL/GenBank/DDBJ databases">
        <title>Novel species of Mucilaginibacter isolated from a glacier on the Tibetan Plateau.</title>
        <authorList>
            <person name="Liu Q."/>
            <person name="Xin Y.-H."/>
        </authorList>
    </citation>
    <scope>NUCLEOTIDE SEQUENCE</scope>
    <source>
        <strain evidence="3">ZB1P21</strain>
    </source>
</reference>
<comment type="caution">
    <text evidence="3">The sequence shown here is derived from an EMBL/GenBank/DDBJ whole genome shotgun (WGS) entry which is preliminary data.</text>
</comment>
<evidence type="ECO:0000313" key="4">
    <source>
        <dbReference type="Proteomes" id="UP000619078"/>
    </source>
</evidence>
<dbReference type="GO" id="GO:0005829">
    <property type="term" value="C:cytosol"/>
    <property type="evidence" value="ECO:0007669"/>
    <property type="project" value="TreeGrafter"/>
</dbReference>
<evidence type="ECO:0000256" key="1">
    <source>
        <dbReference type="ARBA" id="ARBA00022676"/>
    </source>
</evidence>
<dbReference type="GO" id="GO:0009244">
    <property type="term" value="P:lipopolysaccharide core region biosynthetic process"/>
    <property type="evidence" value="ECO:0007669"/>
    <property type="project" value="TreeGrafter"/>
</dbReference>
<dbReference type="AlphaFoldDB" id="A0A926NRJ2"/>
<organism evidence="3 4">
    <name type="scientific">Mucilaginibacter glaciei</name>
    <dbReference type="NCBI Taxonomy" id="2772109"/>
    <lineage>
        <taxon>Bacteria</taxon>
        <taxon>Pseudomonadati</taxon>
        <taxon>Bacteroidota</taxon>
        <taxon>Sphingobacteriia</taxon>
        <taxon>Sphingobacteriales</taxon>
        <taxon>Sphingobacteriaceae</taxon>
        <taxon>Mucilaginibacter</taxon>
    </lineage>
</organism>
<keyword evidence="2" id="KW-0808">Transferase</keyword>
<keyword evidence="4" id="KW-1185">Reference proteome</keyword>
<name>A0A926NRJ2_9SPHI</name>
<accession>A0A926NRJ2</accession>
<dbReference type="PANTHER" id="PTHR30160">
    <property type="entry name" value="TETRAACYLDISACCHARIDE 4'-KINASE-RELATED"/>
    <property type="match status" value="1"/>
</dbReference>
<dbReference type="InterPro" id="IPR051199">
    <property type="entry name" value="LPS_LOS_Heptosyltrfase"/>
</dbReference>
<evidence type="ECO:0000313" key="3">
    <source>
        <dbReference type="EMBL" id="MBD1394711.1"/>
    </source>
</evidence>
<dbReference type="Pfam" id="PF01075">
    <property type="entry name" value="Glyco_transf_9"/>
    <property type="match status" value="1"/>
</dbReference>
<protein>
    <recommendedName>
        <fullName evidence="5">Glycosyltransferase family 9 protein</fullName>
    </recommendedName>
</protein>
<dbReference type="GO" id="GO:0008713">
    <property type="term" value="F:ADP-heptose-lipopolysaccharide heptosyltransferase activity"/>
    <property type="evidence" value="ECO:0007669"/>
    <property type="project" value="TreeGrafter"/>
</dbReference>
<dbReference type="InterPro" id="IPR002201">
    <property type="entry name" value="Glyco_trans_9"/>
</dbReference>
<evidence type="ECO:0008006" key="5">
    <source>
        <dbReference type="Google" id="ProtNLM"/>
    </source>
</evidence>
<dbReference type="SUPFAM" id="SSF53756">
    <property type="entry name" value="UDP-Glycosyltransferase/glycogen phosphorylase"/>
    <property type="match status" value="1"/>
</dbReference>
<dbReference type="Proteomes" id="UP000619078">
    <property type="component" value="Unassembled WGS sequence"/>
</dbReference>
<proteinExistence type="predicted"/>
<dbReference type="EMBL" id="JACWMX010000007">
    <property type="protein sequence ID" value="MBD1394711.1"/>
    <property type="molecule type" value="Genomic_DNA"/>
</dbReference>
<gene>
    <name evidence="3" type="ORF">IDJ76_16500</name>
</gene>
<sequence>MAGSIKTITATLGKILKYGIPSHIIAFGESLGDNLLLTVLTAALYERGFKNVWVKSDRGQLFEHNPHIKLVQPFRTLLSGSVLKLFNVKTVYPKYTVYNKETDSDQVPEKHIILKMADDLDLKGNIKAKPVLTLTPTERHSGEWAKNAIVITSSAAAALFPMRNKEWIVERYQQVVDRFKNDYQFIQLGSFADAPLTDVIDMRGKTDVRQTAAILSNAVLLLSHVSFMMHLARAVNCRAVIIYGGRERPDQSGYPCFDNIYSAVECSPCWLHNTCHYDKKCMNMISADLVVDAVLKQLSLKNEPLSADLLVN</sequence>
<evidence type="ECO:0000256" key="2">
    <source>
        <dbReference type="ARBA" id="ARBA00022679"/>
    </source>
</evidence>
<dbReference type="RefSeq" id="WP_191164582.1">
    <property type="nucleotide sequence ID" value="NZ_JACWMX010000007.1"/>
</dbReference>
<keyword evidence="1" id="KW-0328">Glycosyltransferase</keyword>